<dbReference type="EMBL" id="ASJR01000006">
    <property type="protein sequence ID" value="ERP32130.1"/>
    <property type="molecule type" value="Genomic_DNA"/>
</dbReference>
<dbReference type="PANTHER" id="PTHR33495:SF2">
    <property type="entry name" value="ANTI-SIGMA FACTOR ANTAGONIST TM_1081-RELATED"/>
    <property type="match status" value="1"/>
</dbReference>
<accession>U7DCH3</accession>
<keyword evidence="3" id="KW-1185">Reference proteome</keyword>
<dbReference type="RefSeq" id="WP_022636361.1">
    <property type="nucleotide sequence ID" value="NZ_ASJR01000006.1"/>
</dbReference>
<dbReference type="PROSITE" id="PS50801">
    <property type="entry name" value="STAS"/>
    <property type="match status" value="1"/>
</dbReference>
<dbReference type="PANTHER" id="PTHR33495">
    <property type="entry name" value="ANTI-SIGMA FACTOR ANTAGONIST TM_1081-RELATED-RELATED"/>
    <property type="match status" value="1"/>
</dbReference>
<dbReference type="AlphaFoldDB" id="U7DCH3"/>
<name>U7DCH3_9BACT</name>
<gene>
    <name evidence="2" type="ORF">CALK_0854</name>
</gene>
<dbReference type="GO" id="GO:0043856">
    <property type="term" value="F:anti-sigma factor antagonist activity"/>
    <property type="evidence" value="ECO:0007669"/>
    <property type="project" value="TreeGrafter"/>
</dbReference>
<dbReference type="InterPro" id="IPR036513">
    <property type="entry name" value="STAS_dom_sf"/>
</dbReference>
<comment type="caution">
    <text evidence="2">The sequence shown here is derived from an EMBL/GenBank/DDBJ whole genome shotgun (WGS) entry which is preliminary data.</text>
</comment>
<evidence type="ECO:0000259" key="1">
    <source>
        <dbReference type="PROSITE" id="PS50801"/>
    </source>
</evidence>
<dbReference type="Pfam" id="PF01740">
    <property type="entry name" value="STAS"/>
    <property type="match status" value="1"/>
</dbReference>
<dbReference type="OrthoDB" id="8236316at2"/>
<evidence type="ECO:0000313" key="3">
    <source>
        <dbReference type="Proteomes" id="UP000017148"/>
    </source>
</evidence>
<evidence type="ECO:0000313" key="2">
    <source>
        <dbReference type="EMBL" id="ERP32130.1"/>
    </source>
</evidence>
<dbReference type="STRING" id="1313304.CALK_0854"/>
<dbReference type="Proteomes" id="UP000017148">
    <property type="component" value="Unassembled WGS sequence"/>
</dbReference>
<feature type="domain" description="STAS" evidence="1">
    <location>
        <begin position="1"/>
        <end position="110"/>
    </location>
</feature>
<dbReference type="eggNOG" id="COG1366">
    <property type="taxonomic scope" value="Bacteria"/>
</dbReference>
<reference evidence="2 3" key="1">
    <citation type="journal article" date="2013" name="Environ. Microbiol.">
        <title>Genome analysis of Chitinivibrio alkaliphilus gen. nov., sp. nov., a novel extremely haloalkaliphilic anaerobic chitinolytic bacterium from the candidate phylum Termite Group 3.</title>
        <authorList>
            <person name="Sorokin D.Y."/>
            <person name="Gumerov V.M."/>
            <person name="Rakitin A.L."/>
            <person name="Beletsky A.V."/>
            <person name="Damste J.S."/>
            <person name="Muyzer G."/>
            <person name="Mardanov A.V."/>
            <person name="Ravin N.V."/>
        </authorList>
    </citation>
    <scope>NUCLEOTIDE SEQUENCE [LARGE SCALE GENOMIC DNA]</scope>
    <source>
        <strain evidence="2 3">ACht1</strain>
    </source>
</reference>
<protein>
    <submittedName>
        <fullName evidence="2">Anti-sigma factor antagonist</fullName>
    </submittedName>
</protein>
<dbReference type="InterPro" id="IPR002645">
    <property type="entry name" value="STAS_dom"/>
</dbReference>
<organism evidence="2 3">
    <name type="scientific">Chitinivibrio alkaliphilus ACht1</name>
    <dbReference type="NCBI Taxonomy" id="1313304"/>
    <lineage>
        <taxon>Bacteria</taxon>
        <taxon>Pseudomonadati</taxon>
        <taxon>Fibrobacterota</taxon>
        <taxon>Chitinivibrionia</taxon>
        <taxon>Chitinivibrionales</taxon>
        <taxon>Chitinivibrionaceae</taxon>
        <taxon>Chitinivibrio</taxon>
    </lineage>
</organism>
<sequence>MEISTTTVNNWIVASLHGAFTIKKVNTFQKIIDQALEMDHPLLAIDVSNVPFLDSSALGKIITAHKSISQKGGYVCVFGANEPISKIFETVRLPQRITIYKDFEEFKNRT</sequence>
<proteinExistence type="predicted"/>
<dbReference type="Gene3D" id="3.30.750.24">
    <property type="entry name" value="STAS domain"/>
    <property type="match status" value="1"/>
</dbReference>
<dbReference type="CDD" id="cd07043">
    <property type="entry name" value="STAS_anti-anti-sigma_factors"/>
    <property type="match status" value="1"/>
</dbReference>
<dbReference type="SUPFAM" id="SSF52091">
    <property type="entry name" value="SpoIIaa-like"/>
    <property type="match status" value="1"/>
</dbReference>